<name>A0A1Y2DGW3_9PEZI</name>
<organism evidence="5 6">
    <name type="scientific">Pseudomassariella vexata</name>
    <dbReference type="NCBI Taxonomy" id="1141098"/>
    <lineage>
        <taxon>Eukaryota</taxon>
        <taxon>Fungi</taxon>
        <taxon>Dikarya</taxon>
        <taxon>Ascomycota</taxon>
        <taxon>Pezizomycotina</taxon>
        <taxon>Sordariomycetes</taxon>
        <taxon>Xylariomycetidae</taxon>
        <taxon>Amphisphaeriales</taxon>
        <taxon>Pseudomassariaceae</taxon>
        <taxon>Pseudomassariella</taxon>
    </lineage>
</organism>
<feature type="repeat" description="WD" evidence="3">
    <location>
        <begin position="466"/>
        <end position="500"/>
    </location>
</feature>
<dbReference type="GO" id="GO:1990757">
    <property type="term" value="F:ubiquitin ligase activator activity"/>
    <property type="evidence" value="ECO:0007669"/>
    <property type="project" value="TreeGrafter"/>
</dbReference>
<comment type="caution">
    <text evidence="5">The sequence shown here is derived from an EMBL/GenBank/DDBJ whole genome shotgun (WGS) entry which is preliminary data.</text>
</comment>
<dbReference type="AlphaFoldDB" id="A0A1Y2DGW3"/>
<dbReference type="GO" id="GO:1905786">
    <property type="term" value="P:positive regulation of anaphase-promoting complex-dependent catabolic process"/>
    <property type="evidence" value="ECO:0007669"/>
    <property type="project" value="TreeGrafter"/>
</dbReference>
<dbReference type="SMART" id="SM00320">
    <property type="entry name" value="WD40"/>
    <property type="match status" value="2"/>
</dbReference>
<feature type="compositionally biased region" description="Basic and acidic residues" evidence="4">
    <location>
        <begin position="105"/>
        <end position="116"/>
    </location>
</feature>
<dbReference type="InterPro" id="IPR033010">
    <property type="entry name" value="Cdc20/Fizzy"/>
</dbReference>
<dbReference type="EMBL" id="MCFJ01000016">
    <property type="protein sequence ID" value="ORY58501.1"/>
    <property type="molecule type" value="Genomic_DNA"/>
</dbReference>
<evidence type="ECO:0000313" key="5">
    <source>
        <dbReference type="EMBL" id="ORY58501.1"/>
    </source>
</evidence>
<evidence type="ECO:0000256" key="3">
    <source>
        <dbReference type="PROSITE-ProRule" id="PRU00221"/>
    </source>
</evidence>
<keyword evidence="2" id="KW-0677">Repeat</keyword>
<dbReference type="SUPFAM" id="SSF50978">
    <property type="entry name" value="WD40 repeat-like"/>
    <property type="match status" value="1"/>
</dbReference>
<dbReference type="PANTHER" id="PTHR19918">
    <property type="entry name" value="CELL DIVISION CYCLE 20 CDC20 FIZZY -RELATED"/>
    <property type="match status" value="1"/>
</dbReference>
<gene>
    <name evidence="5" type="ORF">BCR38DRAFT_460838</name>
</gene>
<evidence type="ECO:0000256" key="4">
    <source>
        <dbReference type="SAM" id="MobiDB-lite"/>
    </source>
</evidence>
<protein>
    <submittedName>
        <fullName evidence="5">WD40-repeat-containing domain protein</fullName>
    </submittedName>
</protein>
<dbReference type="InterPro" id="IPR015943">
    <property type="entry name" value="WD40/YVTN_repeat-like_dom_sf"/>
</dbReference>
<reference evidence="5 6" key="1">
    <citation type="submission" date="2016-07" db="EMBL/GenBank/DDBJ databases">
        <title>Pervasive Adenine N6-methylation of Active Genes in Fungi.</title>
        <authorList>
            <consortium name="DOE Joint Genome Institute"/>
            <person name="Mondo S.J."/>
            <person name="Dannebaum R.O."/>
            <person name="Kuo R.C."/>
            <person name="Labutti K."/>
            <person name="Haridas S."/>
            <person name="Kuo A."/>
            <person name="Salamov A."/>
            <person name="Ahrendt S.R."/>
            <person name="Lipzen A."/>
            <person name="Sullivan W."/>
            <person name="Andreopoulos W.B."/>
            <person name="Clum A."/>
            <person name="Lindquist E."/>
            <person name="Daum C."/>
            <person name="Ramamoorthy G.K."/>
            <person name="Gryganskyi A."/>
            <person name="Culley D."/>
            <person name="Magnuson J.K."/>
            <person name="James T.Y."/>
            <person name="O'Malley M.A."/>
            <person name="Stajich J.E."/>
            <person name="Spatafora J.W."/>
            <person name="Visel A."/>
            <person name="Grigoriev I.V."/>
        </authorList>
    </citation>
    <scope>NUCLEOTIDE SEQUENCE [LARGE SCALE GENOMIC DNA]</scope>
    <source>
        <strain evidence="5 6">CBS 129021</strain>
    </source>
</reference>
<evidence type="ECO:0000256" key="1">
    <source>
        <dbReference type="ARBA" id="ARBA00022574"/>
    </source>
</evidence>
<sequence>MGGLRLKVKIPAKPDLPKAQPCCTVRSVSRTIQHERIADIVAGDGTWSPSDEDQSGSHDTSTTTPVTLPRIRSPRPGLPSAFWQLSVGATPSKRGGSSQYPDRFVPSREHSTPVGDRFRTNKQAHELSTSERLIRNEAATPDAFCFRPHRRRPTASTRRSSRSDNTDIRGGTLLGLNDPIRQISVGAVWTIGGTAPSGSAVDSGRGRYIASGTNAPLYTTSFSSARPRSEEEQEKHEGRLAYALNIDRAQRILDFDGYSTFPRCKSKIRTRPNIAKTTWTGTEWSNQDHTPKRHAEGVILPNAPFKVLDAPGLRDDFYCSMMAYSETSDTLAVGLGNAVYGWSEPSGVMLLHPGIRDPVHQWWLTSLAFSSNQGQKSILALGRSNGEVGSLSLLSMFDSLPPRYEAPMPRFNAYHHSPVACLSWRPVDTKRPSLNPSHPGFLVENEDLLVVSRDNWPGAVTLLARIKPHTQQVCGLAWSPDGEQFATGGNDNLCCLYSVDKILEPVESRENSRPVTSTTSNTPAPGFGTAAQSARSTDRIPELPRLISPTSSAMTNPWSPTWTQSSSDPIRPHSATISPLPATIISPLAPEFRSFSASDALQVWPHQAAVKAIAFCPWRPNLLATGGGSNDKMIHFFHTSSGATLATISVSAQVTSLIWSTTRREIAATFGFAQPDHNVRIAVFSWPECRQVAAVKWDDGKMGNDQTLRALYAVAYPGGPGGMDRGGEDESRRRGRNKTRTEQEGCIVVACSDKSVKFHEVWVAGRKATTGMGAGVLGGSDILEMGEGIDKEGDVIR</sequence>
<dbReference type="Gene3D" id="2.130.10.10">
    <property type="entry name" value="YVTN repeat-like/Quinoprotein amine dehydrogenase"/>
    <property type="match status" value="2"/>
</dbReference>
<dbReference type="GeneID" id="63778676"/>
<dbReference type="GO" id="GO:0005680">
    <property type="term" value="C:anaphase-promoting complex"/>
    <property type="evidence" value="ECO:0007669"/>
    <property type="project" value="TreeGrafter"/>
</dbReference>
<dbReference type="InterPro" id="IPR001680">
    <property type="entry name" value="WD40_rpt"/>
</dbReference>
<keyword evidence="6" id="KW-1185">Reference proteome</keyword>
<feature type="compositionally biased region" description="Polar residues" evidence="4">
    <location>
        <begin position="548"/>
        <end position="568"/>
    </location>
</feature>
<feature type="compositionally biased region" description="Polar residues" evidence="4">
    <location>
        <begin position="513"/>
        <end position="523"/>
    </location>
</feature>
<dbReference type="GO" id="GO:0010997">
    <property type="term" value="F:anaphase-promoting complex binding"/>
    <property type="evidence" value="ECO:0007669"/>
    <property type="project" value="InterPro"/>
</dbReference>
<dbReference type="PROSITE" id="PS50082">
    <property type="entry name" value="WD_REPEATS_2"/>
    <property type="match status" value="1"/>
</dbReference>
<feature type="region of interest" description="Disordered" evidence="4">
    <location>
        <begin position="139"/>
        <end position="170"/>
    </location>
</feature>
<dbReference type="InParanoid" id="A0A1Y2DGW3"/>
<feature type="region of interest" description="Disordered" evidence="4">
    <location>
        <begin position="40"/>
        <end position="116"/>
    </location>
</feature>
<accession>A0A1Y2DGW3</accession>
<dbReference type="STRING" id="1141098.A0A1Y2DGW3"/>
<feature type="region of interest" description="Disordered" evidence="4">
    <location>
        <begin position="507"/>
        <end position="570"/>
    </location>
</feature>
<dbReference type="Proteomes" id="UP000193689">
    <property type="component" value="Unassembled WGS sequence"/>
</dbReference>
<keyword evidence="1 3" id="KW-0853">WD repeat</keyword>
<evidence type="ECO:0000313" key="6">
    <source>
        <dbReference type="Proteomes" id="UP000193689"/>
    </source>
</evidence>
<dbReference type="GO" id="GO:0031145">
    <property type="term" value="P:anaphase-promoting complex-dependent catabolic process"/>
    <property type="evidence" value="ECO:0007669"/>
    <property type="project" value="TreeGrafter"/>
</dbReference>
<dbReference type="PANTHER" id="PTHR19918:SF5">
    <property type="entry name" value="MEIOSIS-SPECIFIC APC_C ACTIVATOR PROTEIN AMA1"/>
    <property type="match status" value="1"/>
</dbReference>
<feature type="region of interest" description="Disordered" evidence="4">
    <location>
        <begin position="719"/>
        <end position="740"/>
    </location>
</feature>
<dbReference type="Pfam" id="PF00400">
    <property type="entry name" value="WD40"/>
    <property type="match status" value="1"/>
</dbReference>
<evidence type="ECO:0000256" key="2">
    <source>
        <dbReference type="ARBA" id="ARBA00022737"/>
    </source>
</evidence>
<dbReference type="OrthoDB" id="10263272at2759"/>
<proteinExistence type="predicted"/>
<dbReference type="RefSeq" id="XP_040711418.1">
    <property type="nucleotide sequence ID" value="XM_040862464.1"/>
</dbReference>
<feature type="compositionally biased region" description="Polar residues" evidence="4">
    <location>
        <begin position="57"/>
        <end position="66"/>
    </location>
</feature>
<dbReference type="InterPro" id="IPR036322">
    <property type="entry name" value="WD40_repeat_dom_sf"/>
</dbReference>